<dbReference type="Gene3D" id="3.40.50.2000">
    <property type="entry name" value="Glycogen Phosphorylase B"/>
    <property type="match status" value="1"/>
</dbReference>
<keyword evidence="3" id="KW-1185">Reference proteome</keyword>
<dbReference type="PANTHER" id="PTHR44216:SF3">
    <property type="entry name" value="PROTEIN O-MANNOSYL-TRANSFERASE TMTC2"/>
    <property type="match status" value="1"/>
</dbReference>
<dbReference type="Pfam" id="PF01075">
    <property type="entry name" value="Glyco_transf_9"/>
    <property type="match status" value="1"/>
</dbReference>
<dbReference type="RefSeq" id="WP_147163648.1">
    <property type="nucleotide sequence ID" value="NZ_BJZO01000042.1"/>
</dbReference>
<dbReference type="GO" id="GO:0035269">
    <property type="term" value="P:protein O-linked glycosylation via mannose"/>
    <property type="evidence" value="ECO:0007669"/>
    <property type="project" value="TreeGrafter"/>
</dbReference>
<protein>
    <submittedName>
        <fullName evidence="2">Uncharacterized protein</fullName>
    </submittedName>
</protein>
<dbReference type="PROSITE" id="PS50005">
    <property type="entry name" value="TPR"/>
    <property type="match status" value="2"/>
</dbReference>
<reference evidence="2 3" key="1">
    <citation type="submission" date="2019-07" db="EMBL/GenBank/DDBJ databases">
        <title>Whole genome shotgun sequence of Rhodospirillum oryzae NBRC 107573.</title>
        <authorList>
            <person name="Hosoyama A."/>
            <person name="Uohara A."/>
            <person name="Ohji S."/>
            <person name="Ichikawa N."/>
        </authorList>
    </citation>
    <scope>NUCLEOTIDE SEQUENCE [LARGE SCALE GENOMIC DNA]</scope>
    <source>
        <strain evidence="2 3">NBRC 107573</strain>
    </source>
</reference>
<dbReference type="OrthoDB" id="9778733at2"/>
<dbReference type="InterPro" id="IPR011990">
    <property type="entry name" value="TPR-like_helical_dom_sf"/>
</dbReference>
<accession>A0A512H843</accession>
<dbReference type="SMART" id="SM00028">
    <property type="entry name" value="TPR"/>
    <property type="match status" value="5"/>
</dbReference>
<keyword evidence="1" id="KW-0802">TPR repeat</keyword>
<dbReference type="Proteomes" id="UP000321567">
    <property type="component" value="Unassembled WGS sequence"/>
</dbReference>
<feature type="repeat" description="TPR" evidence="1">
    <location>
        <begin position="170"/>
        <end position="203"/>
    </location>
</feature>
<gene>
    <name evidence="2" type="ORF">ROR02_17450</name>
</gene>
<evidence type="ECO:0000256" key="1">
    <source>
        <dbReference type="PROSITE-ProRule" id="PRU00339"/>
    </source>
</evidence>
<sequence length="588" mass="61889">MGAVEVLVARADALAGGGALAEACDVYRVALDRDPRHGPALAGLGRALLGRGAPASAACVLRLAAAAAPERLDVTADLALALARSGDAAGALAVALEMPPTAGVLGFRAERLEELGRRDEALAGLTAARLLHPHEAALHRCHAVLARRAGQNDVAAAAWRALLAVDSGDARAWSSLGGVLEALGEENEAREAMRVALALDPSLADSLYNWAHVLIGRDQLEEALPWSRRAARLAPACGYIQTNLGVCLLGLGRVDAAVAAHRRAVALDPGDAEAAYDLAWALLTAGDWGAGWRFHEARWRLARFTSPRPPLPMPAWDGRPLPGNATLFLHAEQGLGDALMMARLIAPARARARARRVVVECPAPLARVMGAVEGVDEVLARGAPVPPADAHLPLMSLPHRLGVTLDVLPGAVPWIHLPGEQPPAPAALPVPDALRVGLVWAGSPDNAMDRWRSCPAGALGPLLAVPGIHWVNLQLGPRARDLPGLPPALAEGGDLAETARTLATLDLVVGVDTAVIHLAGALGRPAWVLLAFAADFRWLRAGETSPWYPSLRLFRQTSRGDWPGLIDQVAETLAAARHARLEQGREMW</sequence>
<dbReference type="PANTHER" id="PTHR44216">
    <property type="entry name" value="PROTEIN O-MANNOSYL-TRANSFERASE TMTC2"/>
    <property type="match status" value="1"/>
</dbReference>
<proteinExistence type="predicted"/>
<dbReference type="InterPro" id="IPR019734">
    <property type="entry name" value="TPR_rpt"/>
</dbReference>
<dbReference type="GO" id="GO:0000030">
    <property type="term" value="F:mannosyltransferase activity"/>
    <property type="evidence" value="ECO:0007669"/>
    <property type="project" value="TreeGrafter"/>
</dbReference>
<comment type="caution">
    <text evidence="2">The sequence shown here is derived from an EMBL/GenBank/DDBJ whole genome shotgun (WGS) entry which is preliminary data.</text>
</comment>
<evidence type="ECO:0000313" key="2">
    <source>
        <dbReference type="EMBL" id="GEO81614.1"/>
    </source>
</evidence>
<dbReference type="Pfam" id="PF13432">
    <property type="entry name" value="TPR_16"/>
    <property type="match status" value="2"/>
</dbReference>
<dbReference type="AlphaFoldDB" id="A0A512H843"/>
<dbReference type="Gene3D" id="1.25.40.10">
    <property type="entry name" value="Tetratricopeptide repeat domain"/>
    <property type="match status" value="2"/>
</dbReference>
<dbReference type="EMBL" id="BJZO01000042">
    <property type="protein sequence ID" value="GEO81614.1"/>
    <property type="molecule type" value="Genomic_DNA"/>
</dbReference>
<feature type="repeat" description="TPR" evidence="1">
    <location>
        <begin position="238"/>
        <end position="271"/>
    </location>
</feature>
<dbReference type="InterPro" id="IPR052384">
    <property type="entry name" value="TMTC_O-mannosyltransferase"/>
</dbReference>
<dbReference type="SUPFAM" id="SSF48452">
    <property type="entry name" value="TPR-like"/>
    <property type="match status" value="1"/>
</dbReference>
<name>A0A512H843_9PROT</name>
<dbReference type="SUPFAM" id="SSF53756">
    <property type="entry name" value="UDP-Glycosyltransferase/glycogen phosphorylase"/>
    <property type="match status" value="1"/>
</dbReference>
<evidence type="ECO:0000313" key="3">
    <source>
        <dbReference type="Proteomes" id="UP000321567"/>
    </source>
</evidence>
<dbReference type="InterPro" id="IPR002201">
    <property type="entry name" value="Glyco_trans_9"/>
</dbReference>
<organism evidence="2 3">
    <name type="scientific">Pararhodospirillum oryzae</name>
    <dbReference type="NCBI Taxonomy" id="478448"/>
    <lineage>
        <taxon>Bacteria</taxon>
        <taxon>Pseudomonadati</taxon>
        <taxon>Pseudomonadota</taxon>
        <taxon>Alphaproteobacteria</taxon>
        <taxon>Rhodospirillales</taxon>
        <taxon>Rhodospirillaceae</taxon>
        <taxon>Pararhodospirillum</taxon>
    </lineage>
</organism>